<protein>
    <submittedName>
        <fullName evidence="1">G5578 protein</fullName>
    </submittedName>
</protein>
<sequence length="227" mass="24709">MLLGALVPRFQPASSPFKGIPIGQGRCSSKWRASAGFLDSVRDVADILSPVHASSGGHGDCHVHLSWHEHSWSTPKAGRGLITMSFSAKHWDGLLAILACSDGALRQVVQQWPGIADLTVADVMQRLMCLKALLPGCNVANMVQLQPQLFLSKTTQQLQTQVGTAYDIISRELPTDYVDAMIQEKPNILFIDVGCLPNAVQQLKDMVAYPTDPTSLNNVLWAVKDHA</sequence>
<keyword evidence="2" id="KW-1185">Reference proteome</keyword>
<accession>A0ABP1FVQ1</accession>
<reference evidence="1 2" key="1">
    <citation type="submission" date="2024-06" db="EMBL/GenBank/DDBJ databases">
        <authorList>
            <person name="Kraege A."/>
            <person name="Thomma B."/>
        </authorList>
    </citation>
    <scope>NUCLEOTIDE SEQUENCE [LARGE SCALE GENOMIC DNA]</scope>
</reference>
<dbReference type="EMBL" id="CAXHTA020000008">
    <property type="protein sequence ID" value="CAL5223116.1"/>
    <property type="molecule type" value="Genomic_DNA"/>
</dbReference>
<evidence type="ECO:0000313" key="2">
    <source>
        <dbReference type="Proteomes" id="UP001497392"/>
    </source>
</evidence>
<gene>
    <name evidence="1" type="primary">g5578</name>
    <name evidence="1" type="ORF">VP750_LOCUS4775</name>
</gene>
<name>A0ABP1FVQ1_9CHLO</name>
<evidence type="ECO:0000313" key="1">
    <source>
        <dbReference type="EMBL" id="CAL5223116.1"/>
    </source>
</evidence>
<dbReference type="Proteomes" id="UP001497392">
    <property type="component" value="Unassembled WGS sequence"/>
</dbReference>
<organism evidence="1 2">
    <name type="scientific">Coccomyxa viridis</name>
    <dbReference type="NCBI Taxonomy" id="1274662"/>
    <lineage>
        <taxon>Eukaryota</taxon>
        <taxon>Viridiplantae</taxon>
        <taxon>Chlorophyta</taxon>
        <taxon>core chlorophytes</taxon>
        <taxon>Trebouxiophyceae</taxon>
        <taxon>Trebouxiophyceae incertae sedis</taxon>
        <taxon>Coccomyxaceae</taxon>
        <taxon>Coccomyxa</taxon>
    </lineage>
</organism>
<proteinExistence type="predicted"/>
<comment type="caution">
    <text evidence="1">The sequence shown here is derived from an EMBL/GenBank/DDBJ whole genome shotgun (WGS) entry which is preliminary data.</text>
</comment>